<proteinExistence type="predicted"/>
<dbReference type="Proteomes" id="UP001274571">
    <property type="component" value="Unassembled WGS sequence"/>
</dbReference>
<keyword evidence="1" id="KW-0472">Membrane</keyword>
<reference evidence="2" key="1">
    <citation type="submission" date="2023-11" db="EMBL/GenBank/DDBJ databases">
        <title>Genome Sequence of Bacillus thuringiensis stain BLB 30AF.</title>
        <authorList>
            <person name="Farhat A."/>
        </authorList>
    </citation>
    <scope>NUCLEOTIDE SEQUENCE</scope>
    <source>
        <strain evidence="2">BLB30AF</strain>
    </source>
</reference>
<evidence type="ECO:0000256" key="1">
    <source>
        <dbReference type="SAM" id="Phobius"/>
    </source>
</evidence>
<evidence type="ECO:0008006" key="4">
    <source>
        <dbReference type="Google" id="ProtNLM"/>
    </source>
</evidence>
<accession>A0AAW9GVG3</accession>
<name>A0AAW9GVG3_BACTU</name>
<sequence>MIKQINNENKIQIGGTHGMEIAIAVLKFIGGVIPLVTDLLKALM</sequence>
<keyword evidence="1" id="KW-0812">Transmembrane</keyword>
<gene>
    <name evidence="2" type="ORF">SOH20_30200</name>
</gene>
<organism evidence="2 3">
    <name type="scientific">Bacillus thuringiensis</name>
    <dbReference type="NCBI Taxonomy" id="1428"/>
    <lineage>
        <taxon>Bacteria</taxon>
        <taxon>Bacillati</taxon>
        <taxon>Bacillota</taxon>
        <taxon>Bacilli</taxon>
        <taxon>Bacillales</taxon>
        <taxon>Bacillaceae</taxon>
        <taxon>Bacillus</taxon>
        <taxon>Bacillus cereus group</taxon>
    </lineage>
</organism>
<protein>
    <recommendedName>
        <fullName evidence="4">Stage III sporulation protein AC</fullName>
    </recommendedName>
</protein>
<evidence type="ECO:0000313" key="2">
    <source>
        <dbReference type="EMBL" id="MDY0855083.1"/>
    </source>
</evidence>
<feature type="transmembrane region" description="Helical" evidence="1">
    <location>
        <begin position="21"/>
        <end position="40"/>
    </location>
</feature>
<keyword evidence="1" id="KW-1133">Transmembrane helix</keyword>
<dbReference type="AlphaFoldDB" id="A0AAW9GVG3"/>
<comment type="caution">
    <text evidence="2">The sequence shown here is derived from an EMBL/GenBank/DDBJ whole genome shotgun (WGS) entry which is preliminary data.</text>
</comment>
<evidence type="ECO:0000313" key="3">
    <source>
        <dbReference type="Proteomes" id="UP001274571"/>
    </source>
</evidence>
<dbReference type="EMBL" id="JAXCMD010000018">
    <property type="protein sequence ID" value="MDY0855083.1"/>
    <property type="molecule type" value="Genomic_DNA"/>
</dbReference>
<dbReference type="RefSeq" id="WP_014990567.1">
    <property type="nucleotide sequence ID" value="NZ_JARUBS010000016.1"/>
</dbReference>